<evidence type="ECO:0000313" key="7">
    <source>
        <dbReference type="Proteomes" id="UP000182264"/>
    </source>
</evidence>
<dbReference type="OrthoDB" id="5317428at2"/>
<evidence type="ECO:0000256" key="4">
    <source>
        <dbReference type="ARBA" id="ARBA00023163"/>
    </source>
</evidence>
<name>A0A1L3GGV2_SYNAC</name>
<comment type="similarity">
    <text evidence="1">Belongs to the LysR transcriptional regulatory family.</text>
</comment>
<accession>A0A1L3GGV2</accession>
<dbReference type="Gene3D" id="1.10.10.10">
    <property type="entry name" value="Winged helix-like DNA-binding domain superfamily/Winged helix DNA-binding domain"/>
    <property type="match status" value="1"/>
</dbReference>
<evidence type="ECO:0000313" key="6">
    <source>
        <dbReference type="EMBL" id="APG25085.1"/>
    </source>
</evidence>
<feature type="domain" description="HTH lysR-type" evidence="5">
    <location>
        <begin position="1"/>
        <end position="58"/>
    </location>
</feature>
<dbReference type="InterPro" id="IPR036388">
    <property type="entry name" value="WH-like_DNA-bd_sf"/>
</dbReference>
<dbReference type="Proteomes" id="UP000182264">
    <property type="component" value="Chromosome"/>
</dbReference>
<dbReference type="EMBL" id="CP015518">
    <property type="protein sequence ID" value="APG25085.1"/>
    <property type="molecule type" value="Genomic_DNA"/>
</dbReference>
<organism evidence="6 7">
    <name type="scientific">Syntrophotalea acetylenica</name>
    <name type="common">Pelobacter acetylenicus</name>
    <dbReference type="NCBI Taxonomy" id="29542"/>
    <lineage>
        <taxon>Bacteria</taxon>
        <taxon>Pseudomonadati</taxon>
        <taxon>Thermodesulfobacteriota</taxon>
        <taxon>Desulfuromonadia</taxon>
        <taxon>Desulfuromonadales</taxon>
        <taxon>Syntrophotaleaceae</taxon>
        <taxon>Syntrophotalea</taxon>
    </lineage>
</organism>
<dbReference type="STRING" id="29542.A6070_02670"/>
<dbReference type="GO" id="GO:0003700">
    <property type="term" value="F:DNA-binding transcription factor activity"/>
    <property type="evidence" value="ECO:0007669"/>
    <property type="project" value="InterPro"/>
</dbReference>
<dbReference type="FunFam" id="1.10.10.10:FF:000001">
    <property type="entry name" value="LysR family transcriptional regulator"/>
    <property type="match status" value="1"/>
</dbReference>
<keyword evidence="4" id="KW-0804">Transcription</keyword>
<gene>
    <name evidence="6" type="ORF">A7E75_08695</name>
</gene>
<dbReference type="SUPFAM" id="SSF53850">
    <property type="entry name" value="Periplasmic binding protein-like II"/>
    <property type="match status" value="1"/>
</dbReference>
<proteinExistence type="inferred from homology"/>
<dbReference type="InterPro" id="IPR037404">
    <property type="entry name" value="IlvY_PBP2"/>
</dbReference>
<dbReference type="Pfam" id="PF00126">
    <property type="entry name" value="HTH_1"/>
    <property type="match status" value="1"/>
</dbReference>
<keyword evidence="2" id="KW-0805">Transcription regulation</keyword>
<dbReference type="PROSITE" id="PS50931">
    <property type="entry name" value="HTH_LYSR"/>
    <property type="match status" value="1"/>
</dbReference>
<dbReference type="NCBIfam" id="NF008722">
    <property type="entry name" value="PRK11716.1"/>
    <property type="match status" value="1"/>
</dbReference>
<dbReference type="PANTHER" id="PTHR30126">
    <property type="entry name" value="HTH-TYPE TRANSCRIPTIONAL REGULATOR"/>
    <property type="match status" value="1"/>
</dbReference>
<evidence type="ECO:0000259" key="5">
    <source>
        <dbReference type="PROSITE" id="PS50931"/>
    </source>
</evidence>
<dbReference type="AlphaFoldDB" id="A0A1L3GGV2"/>
<dbReference type="InterPro" id="IPR005119">
    <property type="entry name" value="LysR_subst-bd"/>
</dbReference>
<dbReference type="Gene3D" id="3.40.190.290">
    <property type="match status" value="1"/>
</dbReference>
<evidence type="ECO:0000256" key="2">
    <source>
        <dbReference type="ARBA" id="ARBA00023015"/>
    </source>
</evidence>
<dbReference type="GO" id="GO:0000976">
    <property type="term" value="F:transcription cis-regulatory region binding"/>
    <property type="evidence" value="ECO:0007669"/>
    <property type="project" value="TreeGrafter"/>
</dbReference>
<dbReference type="InterPro" id="IPR036390">
    <property type="entry name" value="WH_DNA-bd_sf"/>
</dbReference>
<dbReference type="RefSeq" id="WP_072286934.1">
    <property type="nucleotide sequence ID" value="NZ_CP015455.1"/>
</dbReference>
<dbReference type="Pfam" id="PF03466">
    <property type="entry name" value="LysR_substrate"/>
    <property type="match status" value="1"/>
</dbReference>
<keyword evidence="3" id="KW-0238">DNA-binding</keyword>
<dbReference type="SUPFAM" id="SSF46785">
    <property type="entry name" value="Winged helix' DNA-binding domain"/>
    <property type="match status" value="1"/>
</dbReference>
<protein>
    <submittedName>
        <fullName evidence="6">Transcriptional regulator IlvY</fullName>
    </submittedName>
</protein>
<keyword evidence="7" id="KW-1185">Reference proteome</keyword>
<dbReference type="CDD" id="cd08430">
    <property type="entry name" value="PBP2_IlvY"/>
    <property type="match status" value="1"/>
</dbReference>
<reference evidence="6 7" key="1">
    <citation type="journal article" date="2017" name="Genome Announc.">
        <title>Complete Genome Sequences of Two Acetylene-Fermenting Pelobacter acetylenicus Strains.</title>
        <authorList>
            <person name="Sutton J.M."/>
            <person name="Baesman S.M."/>
            <person name="Fierst J.L."/>
            <person name="Poret-Peterson A.T."/>
            <person name="Oremland R.S."/>
            <person name="Dunlap D.S."/>
            <person name="Akob D.M."/>
        </authorList>
    </citation>
    <scope>NUCLEOTIDE SEQUENCE [LARGE SCALE GENOMIC DNA]</scope>
    <source>
        <strain evidence="6 7">DSM 3247</strain>
    </source>
</reference>
<evidence type="ECO:0000256" key="3">
    <source>
        <dbReference type="ARBA" id="ARBA00023125"/>
    </source>
</evidence>
<evidence type="ECO:0000256" key="1">
    <source>
        <dbReference type="ARBA" id="ARBA00009437"/>
    </source>
</evidence>
<dbReference type="KEGG" id="pace:A6070_02670"/>
<dbReference type="PANTHER" id="PTHR30126:SF81">
    <property type="entry name" value="HTH-TYPE TRANSCRIPTIONAL REGULATOR ILVY"/>
    <property type="match status" value="1"/>
</dbReference>
<dbReference type="InterPro" id="IPR000847">
    <property type="entry name" value="LysR_HTH_N"/>
</dbReference>
<sequence length="299" mass="33587">MDIRELEIFLTVADLLHFGRASQACNLSPSALTRTIQRLEDEIEQPLFVRDNRRVALTPAGERFRDYARRSVQEWKSFRGAVKGTEAISGTLSIYASVTAVYSLLPRLLEAFRSAHRDVQLELSTGAAERAVAQVQNGEIDLAVAALPDRQQAHLEFLPIISTPLLFIAPRQKEGLPLPLRDGQLDLRRTPLVVPQKGLSRRRLDQWLRTRRILPNITSEVSGNEALIAMVRLGCGIGIVPELVLARSPFRDEVRILETAPQLSPYVVGLCSTRRNLQRPVVRAFWQLAEKRSGVKVDF</sequence>